<accession>A0ABN4HZT3</accession>
<evidence type="ECO:0000313" key="3">
    <source>
        <dbReference type="Proteomes" id="UP000063429"/>
    </source>
</evidence>
<protein>
    <submittedName>
        <fullName evidence="2">Membrane protein</fullName>
    </submittedName>
</protein>
<name>A0ABN4HZT3_9BURK</name>
<dbReference type="Pfam" id="PF11659">
    <property type="entry name" value="DUF3261"/>
    <property type="match status" value="1"/>
</dbReference>
<organism evidence="2 3">
    <name type="scientific">Herbaspirillum hiltneri N3</name>
    <dbReference type="NCBI Taxonomy" id="1262470"/>
    <lineage>
        <taxon>Bacteria</taxon>
        <taxon>Pseudomonadati</taxon>
        <taxon>Pseudomonadota</taxon>
        <taxon>Betaproteobacteria</taxon>
        <taxon>Burkholderiales</taxon>
        <taxon>Oxalobacteraceae</taxon>
        <taxon>Herbaspirillum</taxon>
    </lineage>
</organism>
<feature type="signal peptide" evidence="1">
    <location>
        <begin position="1"/>
        <end position="28"/>
    </location>
</feature>
<dbReference type="PROSITE" id="PS51257">
    <property type="entry name" value="PROKAR_LIPOPROTEIN"/>
    <property type="match status" value="1"/>
</dbReference>
<feature type="chain" id="PRO_5045783339" evidence="1">
    <location>
        <begin position="29"/>
        <end position="193"/>
    </location>
</feature>
<sequence length="193" mass="21438">MRLNFPAPLIFCAAAVAMALLLSACSTAPTEPPAPSARLHLQLSPASLGASISLQQHLTVERAGRTDDIDTVLEIEPDHLDLVGLAFGQRVMSLHYDGKELKTWRHFMLPKEVQGEDVLQDVQLTLWPAAAIRTALPPGWELEEDGMQRTLLLHREVIAQIDYPDRKAWGGKVILTNLRYRYKLTIQSVVTAP</sequence>
<keyword evidence="1" id="KW-0732">Signal</keyword>
<proteinExistence type="predicted"/>
<dbReference type="RefSeq" id="WP_053199509.1">
    <property type="nucleotide sequence ID" value="NZ_CP011409.1"/>
</dbReference>
<dbReference type="EMBL" id="CP011409">
    <property type="protein sequence ID" value="AKZ64209.1"/>
    <property type="molecule type" value="Genomic_DNA"/>
</dbReference>
<dbReference type="Proteomes" id="UP000063429">
    <property type="component" value="Chromosome"/>
</dbReference>
<evidence type="ECO:0000256" key="1">
    <source>
        <dbReference type="SAM" id="SignalP"/>
    </source>
</evidence>
<gene>
    <name evidence="2" type="ORF">F506_17430</name>
</gene>
<dbReference type="InterPro" id="IPR021675">
    <property type="entry name" value="DUF3261"/>
</dbReference>
<reference evidence="3" key="1">
    <citation type="journal article" date="2015" name="Genome Announc.">
        <title>Complete Genome Sequence of Herbaspirillum hiltneri N3 (DSM 17495), Isolated from Surface-Sterilized Wheat Roots.</title>
        <authorList>
            <person name="Guizelini D."/>
            <person name="Saizaki P.M."/>
            <person name="Coimbra N.A."/>
            <person name="Weiss V.A."/>
            <person name="Faoro H."/>
            <person name="Sfeir M.Z."/>
            <person name="Baura V.A."/>
            <person name="Monteiro R.A."/>
            <person name="Chubatsu L.S."/>
            <person name="Souza E.M."/>
            <person name="Cruz L.M."/>
            <person name="Pedrosa F.O."/>
            <person name="Raittz R.T."/>
            <person name="Marchaukoski J.N."/>
            <person name="Steffens M.B."/>
        </authorList>
    </citation>
    <scope>NUCLEOTIDE SEQUENCE [LARGE SCALE GENOMIC DNA]</scope>
    <source>
        <strain evidence="3">N3</strain>
    </source>
</reference>
<keyword evidence="3" id="KW-1185">Reference proteome</keyword>
<evidence type="ECO:0000313" key="2">
    <source>
        <dbReference type="EMBL" id="AKZ64209.1"/>
    </source>
</evidence>